<reference evidence="6 7" key="1">
    <citation type="submission" date="2017-07" db="EMBL/GenBank/DDBJ databases">
        <title>Draft whole genome sequences of clinical Proprionibacteriaceae strains.</title>
        <authorList>
            <person name="Bernier A.-M."/>
            <person name="Bernard K."/>
            <person name="Domingo M.-C."/>
        </authorList>
    </citation>
    <scope>NUCLEOTIDE SEQUENCE [LARGE SCALE GENOMIC DNA]</scope>
    <source>
        <strain evidence="6 7">NML 030167</strain>
    </source>
</reference>
<name>A0A255GBX2_9ACTN</name>
<dbReference type="InterPro" id="IPR050179">
    <property type="entry name" value="Trans_hexapeptide_repeat"/>
</dbReference>
<sequence>MIAAPVVIVGAGGFGREAADVVIACGRPVLGVVDDSPATKNLDRLRDRGIPHLGSLRDLLTTGPGDAQIIIGIGDPAIRSRLGGVLAEAGFEFATLVHPRATIGSSVRMGPGTVICAGACVSTNVTLGRHVHLNPNCTIGHDTVIDDFASVNPAATVGGEVRVGARTLLGSAANVLQGLTIGTDSLIGASSLVTRHVPDQVIVKGIPGRW</sequence>
<protein>
    <submittedName>
        <fullName evidence="6">Acetyltransferase</fullName>
    </submittedName>
</protein>
<dbReference type="Pfam" id="PF17836">
    <property type="entry name" value="PglD_N"/>
    <property type="match status" value="1"/>
</dbReference>
<dbReference type="SUPFAM" id="SSF51161">
    <property type="entry name" value="Trimeric LpxA-like enzymes"/>
    <property type="match status" value="1"/>
</dbReference>
<dbReference type="AlphaFoldDB" id="A0A255GBX2"/>
<dbReference type="NCBIfam" id="TIGR03570">
    <property type="entry name" value="NeuD_NnaD"/>
    <property type="match status" value="1"/>
</dbReference>
<dbReference type="PANTHER" id="PTHR43300:SF7">
    <property type="entry name" value="UDP-N-ACETYLBACILLOSAMINE N-ACETYLTRANSFERASE"/>
    <property type="match status" value="1"/>
</dbReference>
<dbReference type="Gene3D" id="3.40.50.20">
    <property type="match status" value="1"/>
</dbReference>
<dbReference type="GO" id="GO:0016740">
    <property type="term" value="F:transferase activity"/>
    <property type="evidence" value="ECO:0007669"/>
    <property type="project" value="UniProtKB-KW"/>
</dbReference>
<evidence type="ECO:0000256" key="1">
    <source>
        <dbReference type="ARBA" id="ARBA00022679"/>
    </source>
</evidence>
<dbReference type="InterPro" id="IPR041561">
    <property type="entry name" value="PglD_N"/>
</dbReference>
<evidence type="ECO:0000313" key="6">
    <source>
        <dbReference type="EMBL" id="OYO11783.1"/>
    </source>
</evidence>
<feature type="domain" description="PglD N-terminal" evidence="5">
    <location>
        <begin position="6"/>
        <end position="82"/>
    </location>
</feature>
<dbReference type="PANTHER" id="PTHR43300">
    <property type="entry name" value="ACETYLTRANSFERASE"/>
    <property type="match status" value="1"/>
</dbReference>
<dbReference type="InterPro" id="IPR011004">
    <property type="entry name" value="Trimer_LpxA-like_sf"/>
</dbReference>
<dbReference type="Proteomes" id="UP000215896">
    <property type="component" value="Unassembled WGS sequence"/>
</dbReference>
<evidence type="ECO:0000313" key="7">
    <source>
        <dbReference type="Proteomes" id="UP000215896"/>
    </source>
</evidence>
<evidence type="ECO:0000256" key="3">
    <source>
        <dbReference type="PIRSR" id="PIRSR620019-1"/>
    </source>
</evidence>
<dbReference type="PROSITE" id="PS00101">
    <property type="entry name" value="HEXAPEP_TRANSFERASES"/>
    <property type="match status" value="1"/>
</dbReference>
<proteinExistence type="predicted"/>
<dbReference type="OrthoDB" id="708224at2"/>
<evidence type="ECO:0000259" key="5">
    <source>
        <dbReference type="Pfam" id="PF17836"/>
    </source>
</evidence>
<evidence type="ECO:0000256" key="2">
    <source>
        <dbReference type="ARBA" id="ARBA00022737"/>
    </source>
</evidence>
<comment type="caution">
    <text evidence="6">The sequence shown here is derived from an EMBL/GenBank/DDBJ whole genome shotgun (WGS) entry which is preliminary data.</text>
</comment>
<evidence type="ECO:0000256" key="4">
    <source>
        <dbReference type="PIRSR" id="PIRSR620019-2"/>
    </source>
</evidence>
<feature type="active site" description="Proton acceptor" evidence="3">
    <location>
        <position position="141"/>
    </location>
</feature>
<dbReference type="InterPro" id="IPR020019">
    <property type="entry name" value="AcTrfase_PglD-like"/>
</dbReference>
<dbReference type="EMBL" id="NMVO01000015">
    <property type="protein sequence ID" value="OYO11783.1"/>
    <property type="molecule type" value="Genomic_DNA"/>
</dbReference>
<feature type="binding site" evidence="4">
    <location>
        <begin position="34"/>
        <end position="35"/>
    </location>
    <ligand>
        <name>substrate</name>
    </ligand>
</feature>
<feature type="site" description="Increases basicity of active site His" evidence="3">
    <location>
        <position position="142"/>
    </location>
</feature>
<dbReference type="Gene3D" id="2.160.10.10">
    <property type="entry name" value="Hexapeptide repeat proteins"/>
    <property type="match status" value="1"/>
</dbReference>
<dbReference type="CDD" id="cd03360">
    <property type="entry name" value="LbH_AT_putative"/>
    <property type="match status" value="1"/>
</dbReference>
<keyword evidence="1 6" id="KW-0808">Transferase</keyword>
<dbReference type="RefSeq" id="WP_094357328.1">
    <property type="nucleotide sequence ID" value="NZ_NMVK01000011.1"/>
</dbReference>
<gene>
    <name evidence="6" type="ORF">CGZ94_15380</name>
</gene>
<dbReference type="InterPro" id="IPR018357">
    <property type="entry name" value="Hexapep_transf_CS"/>
</dbReference>
<organism evidence="6 7">
    <name type="scientific">Enemella evansiae</name>
    <dbReference type="NCBI Taxonomy" id="2016499"/>
    <lineage>
        <taxon>Bacteria</taxon>
        <taxon>Bacillati</taxon>
        <taxon>Actinomycetota</taxon>
        <taxon>Actinomycetes</taxon>
        <taxon>Propionibacteriales</taxon>
        <taxon>Propionibacteriaceae</taxon>
        <taxon>Enemella</taxon>
    </lineage>
</organism>
<accession>A0A255GBX2</accession>
<keyword evidence="7" id="KW-1185">Reference proteome</keyword>
<feature type="binding site" evidence="4">
    <location>
        <position position="74"/>
    </location>
    <ligand>
        <name>substrate</name>
    </ligand>
</feature>
<keyword evidence="2" id="KW-0677">Repeat</keyword>